<dbReference type="Pfam" id="PF18915">
    <property type="entry name" value="DUF5667"/>
    <property type="match status" value="1"/>
</dbReference>
<evidence type="ECO:0000313" key="4">
    <source>
        <dbReference type="EMBL" id="PIP30051.1"/>
    </source>
</evidence>
<evidence type="ECO:0000259" key="3">
    <source>
        <dbReference type="Pfam" id="PF18915"/>
    </source>
</evidence>
<protein>
    <recommendedName>
        <fullName evidence="3">DUF5667 domain-containing protein</fullName>
    </recommendedName>
</protein>
<evidence type="ECO:0000256" key="2">
    <source>
        <dbReference type="SAM" id="SignalP"/>
    </source>
</evidence>
<gene>
    <name evidence="4" type="ORF">COX26_00885</name>
</gene>
<evidence type="ECO:0000313" key="5">
    <source>
        <dbReference type="Proteomes" id="UP000228812"/>
    </source>
</evidence>
<organism evidence="4 5">
    <name type="scientific">Candidatus Jorgensenbacteria bacterium CG23_combo_of_CG06-09_8_20_14_all_54_14</name>
    <dbReference type="NCBI Taxonomy" id="1974595"/>
    <lineage>
        <taxon>Bacteria</taxon>
        <taxon>Candidatus Joergenseniibacteriota</taxon>
    </lineage>
</organism>
<dbReference type="Proteomes" id="UP000228812">
    <property type="component" value="Unassembled WGS sequence"/>
</dbReference>
<comment type="caution">
    <text evidence="4">The sequence shown here is derived from an EMBL/GenBank/DDBJ whole genome shotgun (WGS) entry which is preliminary data.</text>
</comment>
<sequence>MARRLAALTIACAVIPALVFAQVSNSALPDSGTTPNSPFYFLKTWKEQIQLFFTFDTEQKARRYLHLAEVRLAEYQRMIEKGTLQQAQGKYQEIADKTLMKYEDQLNSALQKAEELKNKGKDIKDLYQKVEEATSKHLQVLQENLARVPEAAKKGIEKAIEASSKVLDKAVETVGRKSIHQLESEFYGEMDNWQTYRNEPYGFEFRYPSDWIRNPAWADQETENYVSFQSPPKHYKIARKVEEEGLTGLSLEILINPTKEYKNLEEFVDEDKEENQSHRIATPATKLINSVQFYAYNTWHMGEHWHYYTLINHQIIHLRFGLSDVATAPESASLYSEFQKVSQDILSTFKFISPS</sequence>
<dbReference type="EMBL" id="PCRZ01000016">
    <property type="protein sequence ID" value="PIP30051.1"/>
    <property type="molecule type" value="Genomic_DNA"/>
</dbReference>
<keyword evidence="2" id="KW-0732">Signal</keyword>
<keyword evidence="1" id="KW-0175">Coiled coil</keyword>
<dbReference type="AlphaFoldDB" id="A0A2G9ZAB7"/>
<accession>A0A2G9ZAB7</accession>
<feature type="domain" description="DUF5667" evidence="3">
    <location>
        <begin position="32"/>
        <end position="150"/>
    </location>
</feature>
<feature type="chain" id="PRO_5013755632" description="DUF5667 domain-containing protein" evidence="2">
    <location>
        <begin position="22"/>
        <end position="355"/>
    </location>
</feature>
<feature type="signal peptide" evidence="2">
    <location>
        <begin position="1"/>
        <end position="21"/>
    </location>
</feature>
<dbReference type="InterPro" id="IPR043725">
    <property type="entry name" value="DUF5667"/>
</dbReference>
<evidence type="ECO:0000256" key="1">
    <source>
        <dbReference type="SAM" id="Coils"/>
    </source>
</evidence>
<feature type="coiled-coil region" evidence="1">
    <location>
        <begin position="99"/>
        <end position="136"/>
    </location>
</feature>
<proteinExistence type="predicted"/>
<name>A0A2G9ZAB7_9BACT</name>
<reference evidence="4 5" key="1">
    <citation type="submission" date="2017-09" db="EMBL/GenBank/DDBJ databases">
        <title>Depth-based differentiation of microbial function through sediment-hosted aquifers and enrichment of novel symbionts in the deep terrestrial subsurface.</title>
        <authorList>
            <person name="Probst A.J."/>
            <person name="Ladd B."/>
            <person name="Jarett J.K."/>
            <person name="Geller-Mcgrath D.E."/>
            <person name="Sieber C.M."/>
            <person name="Emerson J.B."/>
            <person name="Anantharaman K."/>
            <person name="Thomas B.C."/>
            <person name="Malmstrom R."/>
            <person name="Stieglmeier M."/>
            <person name="Klingl A."/>
            <person name="Woyke T."/>
            <person name="Ryan C.M."/>
            <person name="Banfield J.F."/>
        </authorList>
    </citation>
    <scope>NUCLEOTIDE SEQUENCE [LARGE SCALE GENOMIC DNA]</scope>
    <source>
        <strain evidence="4">CG23_combo_of_CG06-09_8_20_14_all_54_14</strain>
    </source>
</reference>